<dbReference type="Proteomes" id="UP000008068">
    <property type="component" value="Unassembled WGS sequence"/>
</dbReference>
<dbReference type="OMA" id="TICSMET"/>
<dbReference type="EMBL" id="GL380887">
    <property type="protein sequence ID" value="EGT32666.1"/>
    <property type="molecule type" value="Genomic_DNA"/>
</dbReference>
<dbReference type="AlphaFoldDB" id="G0PKL1"/>
<dbReference type="OrthoDB" id="10546834at2759"/>
<sequence length="234" mass="26809">MFTMNKSLLAVGILMLCAQLCLSEFIIRCRNETESESHTLDYQKLRMEFAEEYQVANMHALKYDPSLEETFRKFTSCDSLQNGVNHRFNNFGTVEDIKTWKSYLKNNGIGRGTWPAYQELAHPLHTSFFGCEITSPCIQTRIDENGEKKTFRVFDYLEMFGPAATLVESDFKHGKPGSKCPNGVDENMLCKEPKRVVLTTQDPLKREIIMRKKENVAGKVNSIFMCLLVIVLVV</sequence>
<keyword evidence="1" id="KW-0732">Signal</keyword>
<evidence type="ECO:0000313" key="2">
    <source>
        <dbReference type="EMBL" id="EGT32666.1"/>
    </source>
</evidence>
<dbReference type="InParanoid" id="G0PKL1"/>
<feature type="chain" id="PRO_5003407035" description="SCP domain-containing protein" evidence="1">
    <location>
        <begin position="24"/>
        <end position="234"/>
    </location>
</feature>
<feature type="signal peptide" evidence="1">
    <location>
        <begin position="1"/>
        <end position="23"/>
    </location>
</feature>
<dbReference type="HOGENOM" id="CLU_086463_1_1_1"/>
<accession>G0PKL1</accession>
<evidence type="ECO:0000313" key="3">
    <source>
        <dbReference type="Proteomes" id="UP000008068"/>
    </source>
</evidence>
<name>G0PKL1_CAEBE</name>
<gene>
    <name evidence="2" type="ORF">CAEBREN_14332</name>
</gene>
<reference evidence="3" key="1">
    <citation type="submission" date="2011-07" db="EMBL/GenBank/DDBJ databases">
        <authorList>
            <consortium name="Caenorhabditis brenneri Sequencing and Analysis Consortium"/>
            <person name="Wilson R.K."/>
        </authorList>
    </citation>
    <scope>NUCLEOTIDE SEQUENCE [LARGE SCALE GENOMIC DNA]</scope>
    <source>
        <strain evidence="3">PB2801</strain>
    </source>
</reference>
<evidence type="ECO:0000256" key="1">
    <source>
        <dbReference type="SAM" id="SignalP"/>
    </source>
</evidence>
<proteinExistence type="predicted"/>
<keyword evidence="3" id="KW-1185">Reference proteome</keyword>
<evidence type="ECO:0008006" key="4">
    <source>
        <dbReference type="Google" id="ProtNLM"/>
    </source>
</evidence>
<organism evidence="3">
    <name type="scientific">Caenorhabditis brenneri</name>
    <name type="common">Nematode worm</name>
    <dbReference type="NCBI Taxonomy" id="135651"/>
    <lineage>
        <taxon>Eukaryota</taxon>
        <taxon>Metazoa</taxon>
        <taxon>Ecdysozoa</taxon>
        <taxon>Nematoda</taxon>
        <taxon>Chromadorea</taxon>
        <taxon>Rhabditida</taxon>
        <taxon>Rhabditina</taxon>
        <taxon>Rhabditomorpha</taxon>
        <taxon>Rhabditoidea</taxon>
        <taxon>Rhabditidae</taxon>
        <taxon>Peloderinae</taxon>
        <taxon>Caenorhabditis</taxon>
    </lineage>
</organism>
<protein>
    <recommendedName>
        <fullName evidence="4">SCP domain-containing protein</fullName>
    </recommendedName>
</protein>
<dbReference type="eggNOG" id="ENOG502TJZ0">
    <property type="taxonomic scope" value="Eukaryota"/>
</dbReference>